<dbReference type="eggNOG" id="COG2723">
    <property type="taxonomic scope" value="Bacteria"/>
</dbReference>
<dbReference type="HOGENOM" id="CLU_001859_0_1_9"/>
<dbReference type="PRINTS" id="PR00131">
    <property type="entry name" value="GLHYDRLASE1"/>
</dbReference>
<dbReference type="PROSITE" id="PS00653">
    <property type="entry name" value="GLYCOSYL_HYDROL_F1_2"/>
    <property type="match status" value="1"/>
</dbReference>
<protein>
    <submittedName>
        <fullName evidence="7">Beta-galactosidase</fullName>
        <ecNumber evidence="7">3.2.1.86</ecNumber>
    </submittedName>
</protein>
<evidence type="ECO:0000313" key="8">
    <source>
        <dbReference type="Proteomes" id="UP000010119"/>
    </source>
</evidence>
<dbReference type="STRING" id="525367.HMPREF0556_10537"/>
<proteinExistence type="inferred from homology"/>
<comment type="caution">
    <text evidence="7">The sequence shown here is derived from an EMBL/GenBank/DDBJ whole genome shotgun (WGS) entry which is preliminary data.</text>
</comment>
<organism evidence="7 8">
    <name type="scientific">Listeria grayi DSM 20601</name>
    <dbReference type="NCBI Taxonomy" id="525367"/>
    <lineage>
        <taxon>Bacteria</taxon>
        <taxon>Bacillati</taxon>
        <taxon>Bacillota</taxon>
        <taxon>Bacilli</taxon>
        <taxon>Bacillales</taxon>
        <taxon>Listeriaceae</taxon>
        <taxon>Listeria</taxon>
    </lineage>
</organism>
<dbReference type="GO" id="GO:0008706">
    <property type="term" value="F:6-phospho-beta-glucosidase activity"/>
    <property type="evidence" value="ECO:0007669"/>
    <property type="project" value="UniProtKB-EC"/>
</dbReference>
<evidence type="ECO:0000313" key="7">
    <source>
        <dbReference type="EMBL" id="EFI83984.1"/>
    </source>
</evidence>
<comment type="similarity">
    <text evidence="1 5">Belongs to the glycosyl hydrolase 1 family.</text>
</comment>
<evidence type="ECO:0000256" key="6">
    <source>
        <dbReference type="RuleBase" id="RU004468"/>
    </source>
</evidence>
<dbReference type="PANTHER" id="PTHR10353">
    <property type="entry name" value="GLYCOSYL HYDROLASE"/>
    <property type="match status" value="1"/>
</dbReference>
<dbReference type="GO" id="GO:0005829">
    <property type="term" value="C:cytosol"/>
    <property type="evidence" value="ECO:0007669"/>
    <property type="project" value="TreeGrafter"/>
</dbReference>
<evidence type="ECO:0000256" key="3">
    <source>
        <dbReference type="ARBA" id="ARBA00023295"/>
    </source>
</evidence>
<keyword evidence="2 6" id="KW-0378">Hydrolase</keyword>
<dbReference type="Gene3D" id="3.20.20.80">
    <property type="entry name" value="Glycosidases"/>
    <property type="match status" value="1"/>
</dbReference>
<reference evidence="7" key="1">
    <citation type="submission" date="2010-06" db="EMBL/GenBank/DDBJ databases">
        <authorList>
            <person name="Muzny D."/>
            <person name="Qin X."/>
            <person name="Buhay C."/>
            <person name="Dugan-Rocha S."/>
            <person name="Ding Y."/>
            <person name="Chen G."/>
            <person name="Hawes A."/>
            <person name="Holder M."/>
            <person name="Jhangiani S."/>
            <person name="Johnson A."/>
            <person name="Khan Z."/>
            <person name="Li Z."/>
            <person name="Liu W."/>
            <person name="Liu X."/>
            <person name="Perez L."/>
            <person name="Shen H."/>
            <person name="Wang Q."/>
            <person name="Watt J."/>
            <person name="Xi L."/>
            <person name="Xin Y."/>
            <person name="Zhou J."/>
            <person name="Deng J."/>
            <person name="Jiang H."/>
            <person name="Liu Y."/>
            <person name="Qu J."/>
            <person name="Song X.-Z."/>
            <person name="Zhang L."/>
            <person name="Villasana D."/>
            <person name="Johnson A."/>
            <person name="Liu J."/>
            <person name="Liyanage D."/>
            <person name="Lorensuhewa L."/>
            <person name="Robinson T."/>
            <person name="Song A."/>
            <person name="Song B.-B."/>
            <person name="Dinh H."/>
            <person name="Thornton R."/>
            <person name="Coyle M."/>
            <person name="Francisco L."/>
            <person name="Jackson L."/>
            <person name="Javaid M."/>
            <person name="Korchina V."/>
            <person name="Kovar C."/>
            <person name="Mata R."/>
            <person name="Mathew T."/>
            <person name="Ngo R."/>
            <person name="Nguyen L."/>
            <person name="Nguyen N."/>
            <person name="Okwuonu G."/>
            <person name="Ongeri F."/>
            <person name="Pham C."/>
            <person name="Simmons D."/>
            <person name="Wilczek-Boney K."/>
            <person name="Hale W."/>
            <person name="Jakkamsetti A."/>
            <person name="Pham P."/>
            <person name="Ruth R."/>
            <person name="San Lucas F."/>
            <person name="Warren J."/>
            <person name="Zhang J."/>
            <person name="Zhao Z."/>
            <person name="Zhou C."/>
            <person name="Zhu D."/>
            <person name="Lee S."/>
            <person name="Bess C."/>
            <person name="Blankenburg K."/>
            <person name="Forbes L."/>
            <person name="Fu Q."/>
            <person name="Gubbala S."/>
            <person name="Hirani K."/>
            <person name="Jayaseelan J.C."/>
            <person name="Lara F."/>
            <person name="Munidasa M."/>
            <person name="Palculict T."/>
            <person name="Patil S."/>
            <person name="Pu L.-L."/>
            <person name="Saada N."/>
            <person name="Tang L."/>
            <person name="Weissenberger G."/>
            <person name="Zhu Y."/>
            <person name="Hemphill L."/>
            <person name="Shang Y."/>
            <person name="Youmans B."/>
            <person name="Ayvaz T."/>
            <person name="Ross M."/>
            <person name="Santibanez J."/>
            <person name="Aqrawi P."/>
            <person name="Gross S."/>
            <person name="Joshi V."/>
            <person name="Fowler G."/>
            <person name="Nazareth L."/>
            <person name="Reid J."/>
            <person name="Worley K."/>
            <person name="Petrosino J."/>
            <person name="Highlander S."/>
            <person name="Gibbs R."/>
        </authorList>
    </citation>
    <scope>NUCLEOTIDE SEQUENCE [LARGE SCALE GENOMIC DNA]</scope>
    <source>
        <strain evidence="7">DSM 20601</strain>
    </source>
</reference>
<name>D7UW30_LISGR</name>
<dbReference type="EMBL" id="ACCR02000003">
    <property type="protein sequence ID" value="EFI83984.1"/>
    <property type="molecule type" value="Genomic_DNA"/>
</dbReference>
<dbReference type="PANTHER" id="PTHR10353:SF136">
    <property type="entry name" value="ARYL-PHOSPHO-BETA-D-GLUCOSIDASE BGLC"/>
    <property type="match status" value="1"/>
</dbReference>
<gene>
    <name evidence="7" type="primary">bglA</name>
    <name evidence="7" type="ORF">HMPREF0556_10537</name>
</gene>
<dbReference type="Pfam" id="PF00232">
    <property type="entry name" value="Glyco_hydro_1"/>
    <property type="match status" value="1"/>
</dbReference>
<keyword evidence="3 6" id="KW-0326">Glycosidase</keyword>
<dbReference type="GO" id="GO:0016052">
    <property type="term" value="P:carbohydrate catabolic process"/>
    <property type="evidence" value="ECO:0007669"/>
    <property type="project" value="TreeGrafter"/>
</dbReference>
<sequence>MEVNEMEHVNRTSFPKDFLWGSASAAYQIEGAWDEDGKGPSVWDNYVRIPGTTFEGTNGDVAVDHYHRYKEDVQLMADMGLKAYRFSVAWSRILPTGKGEVNEAGIAFYDNLINELIKHHIEPVLTLYHWDIPQALFDEYGGWESRQVIDDFTNYSKILFERFGDRVKYWVSLNEQNIFVGMGYGTALHPPKVQDMKRMYQVNHIANLANASVINAFHEIVPTGKIGPSFAYTPHYPVDTDPKNVLAAENAEELNSYFWMDVYANGRYPSSILKNLEEKGIAPQIEDGDMELLRSAKPDFMGVNYYQSATVAHNPIDGVTQSSEMNTTGKKGTSKETGIPGVYKKVVNPYVKTTNWDWTIDPEGLRIALRRINSRYDLPILITENGLGEFDKLENGKINDSYRIDYLQNHASAIRDAISDGVTVLGYCTWSFTDLLSWLNGYQKRYGFVYVDRDVSDDAPMTRIPKESYYWYQHVIETNGEEL</sequence>
<dbReference type="InterPro" id="IPR017853">
    <property type="entry name" value="GH"/>
</dbReference>
<dbReference type="PROSITE" id="PS00572">
    <property type="entry name" value="GLYCOSYL_HYDROL_F1_1"/>
    <property type="match status" value="1"/>
</dbReference>
<dbReference type="FunFam" id="3.20.20.80:FF:000004">
    <property type="entry name" value="Beta-glucosidase 6-phospho-beta-glucosidase"/>
    <property type="match status" value="1"/>
</dbReference>
<evidence type="ECO:0000256" key="5">
    <source>
        <dbReference type="RuleBase" id="RU003690"/>
    </source>
</evidence>
<evidence type="ECO:0000256" key="1">
    <source>
        <dbReference type="ARBA" id="ARBA00010838"/>
    </source>
</evidence>
<dbReference type="Proteomes" id="UP000010119">
    <property type="component" value="Unassembled WGS sequence"/>
</dbReference>
<keyword evidence="8" id="KW-1185">Reference proteome</keyword>
<evidence type="ECO:0000256" key="4">
    <source>
        <dbReference type="PROSITE-ProRule" id="PRU10055"/>
    </source>
</evidence>
<accession>D7UW30</accession>
<feature type="active site" description="Nucleophile" evidence="4">
    <location>
        <position position="384"/>
    </location>
</feature>
<dbReference type="AlphaFoldDB" id="D7UW30"/>
<dbReference type="InterPro" id="IPR033132">
    <property type="entry name" value="GH_1_N_CS"/>
</dbReference>
<dbReference type="InterPro" id="IPR001360">
    <property type="entry name" value="Glyco_hydro_1"/>
</dbReference>
<dbReference type="SUPFAM" id="SSF51445">
    <property type="entry name" value="(Trans)glycosidases"/>
    <property type="match status" value="1"/>
</dbReference>
<dbReference type="InterPro" id="IPR018120">
    <property type="entry name" value="Glyco_hydro_1_AS"/>
</dbReference>
<evidence type="ECO:0000256" key="2">
    <source>
        <dbReference type="ARBA" id="ARBA00022801"/>
    </source>
</evidence>
<dbReference type="EC" id="3.2.1.86" evidence="7"/>